<reference evidence="2" key="1">
    <citation type="submission" date="2018-02" db="EMBL/GenBank/DDBJ databases">
        <title>Rhizophora mucronata_Transcriptome.</title>
        <authorList>
            <person name="Meera S.P."/>
            <person name="Sreeshan A."/>
            <person name="Augustine A."/>
        </authorList>
    </citation>
    <scope>NUCLEOTIDE SEQUENCE</scope>
    <source>
        <tissue evidence="2">Leaf</tissue>
    </source>
</reference>
<dbReference type="EMBL" id="GGEC01009166">
    <property type="protein sequence ID" value="MBW89649.1"/>
    <property type="molecule type" value="Transcribed_RNA"/>
</dbReference>
<dbReference type="AlphaFoldDB" id="A0A2P2J851"/>
<evidence type="ECO:0000256" key="1">
    <source>
        <dbReference type="SAM" id="Phobius"/>
    </source>
</evidence>
<sequence length="53" mass="6073">MLGLCPAFSFCNIPISASFSLSLHLLPSFFQSFLWVVAHDYGFKQPKLRRPEQ</sequence>
<organism evidence="2">
    <name type="scientific">Rhizophora mucronata</name>
    <name type="common">Asiatic mangrove</name>
    <dbReference type="NCBI Taxonomy" id="61149"/>
    <lineage>
        <taxon>Eukaryota</taxon>
        <taxon>Viridiplantae</taxon>
        <taxon>Streptophyta</taxon>
        <taxon>Embryophyta</taxon>
        <taxon>Tracheophyta</taxon>
        <taxon>Spermatophyta</taxon>
        <taxon>Magnoliopsida</taxon>
        <taxon>eudicotyledons</taxon>
        <taxon>Gunneridae</taxon>
        <taxon>Pentapetalae</taxon>
        <taxon>rosids</taxon>
        <taxon>fabids</taxon>
        <taxon>Malpighiales</taxon>
        <taxon>Rhizophoraceae</taxon>
        <taxon>Rhizophora</taxon>
    </lineage>
</organism>
<evidence type="ECO:0000313" key="2">
    <source>
        <dbReference type="EMBL" id="MBW89649.1"/>
    </source>
</evidence>
<proteinExistence type="predicted"/>
<protein>
    <submittedName>
        <fullName evidence="2">Uncharacterized protein</fullName>
    </submittedName>
</protein>
<keyword evidence="1" id="KW-0812">Transmembrane</keyword>
<keyword evidence="1" id="KW-0472">Membrane</keyword>
<keyword evidence="1" id="KW-1133">Transmembrane helix</keyword>
<accession>A0A2P2J851</accession>
<feature type="transmembrane region" description="Helical" evidence="1">
    <location>
        <begin position="25"/>
        <end position="43"/>
    </location>
</feature>
<name>A0A2P2J851_RHIMU</name>